<accession>A0A9W6SJJ9</accession>
<dbReference type="RefSeq" id="WP_285662123.1">
    <property type="nucleotide sequence ID" value="NZ_BSTX01000001.1"/>
</dbReference>
<comment type="caution">
    <text evidence="1">The sequence shown here is derived from an EMBL/GenBank/DDBJ whole genome shotgun (WGS) entry which is preliminary data.</text>
</comment>
<evidence type="ECO:0000313" key="1">
    <source>
        <dbReference type="EMBL" id="GLZ76982.1"/>
    </source>
</evidence>
<evidence type="ECO:0000313" key="2">
    <source>
        <dbReference type="Proteomes" id="UP001165079"/>
    </source>
</evidence>
<gene>
    <name evidence="1" type="ORF">Afil01_17890</name>
</gene>
<dbReference type="InterPro" id="IPR038570">
    <property type="entry name" value="HicA_sf"/>
</dbReference>
<dbReference type="Gene3D" id="3.30.920.30">
    <property type="entry name" value="Hypothetical protein"/>
    <property type="match status" value="1"/>
</dbReference>
<name>A0A9W6SJJ9_9ACTN</name>
<dbReference type="AlphaFoldDB" id="A0A9W6SJJ9"/>
<sequence>MAYYPGETPEQRRKRAAKVMKAICRGPEDTPAMDHYAWVFASLGKPLPTAAELIASEIPIRPGSKDPGSTNGLVGLLTEAGWNHVRRNGGCMQFTNPSEAGLVTMGMRPTRAASPGVTRSVLEVAGLAGRER</sequence>
<dbReference type="Proteomes" id="UP001165079">
    <property type="component" value="Unassembled WGS sequence"/>
</dbReference>
<keyword evidence="2" id="KW-1185">Reference proteome</keyword>
<organism evidence="1 2">
    <name type="scientific">Actinorhabdospora filicis</name>
    <dbReference type="NCBI Taxonomy" id="1785913"/>
    <lineage>
        <taxon>Bacteria</taxon>
        <taxon>Bacillati</taxon>
        <taxon>Actinomycetota</taxon>
        <taxon>Actinomycetes</taxon>
        <taxon>Micromonosporales</taxon>
        <taxon>Micromonosporaceae</taxon>
        <taxon>Actinorhabdospora</taxon>
    </lineage>
</organism>
<dbReference type="EMBL" id="BSTX01000001">
    <property type="protein sequence ID" value="GLZ76982.1"/>
    <property type="molecule type" value="Genomic_DNA"/>
</dbReference>
<proteinExistence type="predicted"/>
<protein>
    <submittedName>
        <fullName evidence="1">Uncharacterized protein</fullName>
    </submittedName>
</protein>
<reference evidence="1" key="1">
    <citation type="submission" date="2023-03" db="EMBL/GenBank/DDBJ databases">
        <title>Actinorhabdospora filicis NBRC 111898.</title>
        <authorList>
            <person name="Ichikawa N."/>
            <person name="Sato H."/>
            <person name="Tonouchi N."/>
        </authorList>
    </citation>
    <scope>NUCLEOTIDE SEQUENCE</scope>
    <source>
        <strain evidence="1">NBRC 111898</strain>
    </source>
</reference>